<gene>
    <name evidence="1" type="ORF">KIN20_009533</name>
</gene>
<dbReference type="EMBL" id="JAHQIW010001575">
    <property type="protein sequence ID" value="KAJ1352995.1"/>
    <property type="molecule type" value="Genomic_DNA"/>
</dbReference>
<name>A0AAD5M6H3_PARTN</name>
<dbReference type="AlphaFoldDB" id="A0AAD5M6H3"/>
<dbReference type="Proteomes" id="UP001196413">
    <property type="component" value="Unassembled WGS sequence"/>
</dbReference>
<protein>
    <submittedName>
        <fullName evidence="1">Uncharacterized protein</fullName>
    </submittedName>
</protein>
<organism evidence="1 2">
    <name type="scientific">Parelaphostrongylus tenuis</name>
    <name type="common">Meningeal worm</name>
    <dbReference type="NCBI Taxonomy" id="148309"/>
    <lineage>
        <taxon>Eukaryota</taxon>
        <taxon>Metazoa</taxon>
        <taxon>Ecdysozoa</taxon>
        <taxon>Nematoda</taxon>
        <taxon>Chromadorea</taxon>
        <taxon>Rhabditida</taxon>
        <taxon>Rhabditina</taxon>
        <taxon>Rhabditomorpha</taxon>
        <taxon>Strongyloidea</taxon>
        <taxon>Metastrongylidae</taxon>
        <taxon>Parelaphostrongylus</taxon>
    </lineage>
</organism>
<evidence type="ECO:0000313" key="1">
    <source>
        <dbReference type="EMBL" id="KAJ1352995.1"/>
    </source>
</evidence>
<sequence>MTSMKKSCREDDDGDDDDCIRVAIVMRMRQDSYRIAATACASRLLLYHRNGANAPICALRRHFPYSGMSCTCSAAIGDPKRHTSGSMIRARIPPS</sequence>
<accession>A0AAD5M6H3</accession>
<evidence type="ECO:0000313" key="2">
    <source>
        <dbReference type="Proteomes" id="UP001196413"/>
    </source>
</evidence>
<reference evidence="1" key="1">
    <citation type="submission" date="2021-06" db="EMBL/GenBank/DDBJ databases">
        <title>Parelaphostrongylus tenuis whole genome reference sequence.</title>
        <authorList>
            <person name="Garwood T.J."/>
            <person name="Larsen P.A."/>
            <person name="Fountain-Jones N.M."/>
            <person name="Garbe J.R."/>
            <person name="Macchietto M.G."/>
            <person name="Kania S.A."/>
            <person name="Gerhold R.W."/>
            <person name="Richards J.E."/>
            <person name="Wolf T.M."/>
        </authorList>
    </citation>
    <scope>NUCLEOTIDE SEQUENCE</scope>
    <source>
        <strain evidence="1">MNPRO001-30</strain>
        <tissue evidence="1">Meninges</tissue>
    </source>
</reference>
<proteinExistence type="predicted"/>
<keyword evidence="2" id="KW-1185">Reference proteome</keyword>
<comment type="caution">
    <text evidence="1">The sequence shown here is derived from an EMBL/GenBank/DDBJ whole genome shotgun (WGS) entry which is preliminary data.</text>
</comment>